<feature type="domain" description="Methyltransferase small" evidence="6">
    <location>
        <begin position="98"/>
        <end position="183"/>
    </location>
</feature>
<comment type="catalytic activity">
    <reaction evidence="5">
        <text>L-glutaminyl-[peptide chain release factor] + S-adenosyl-L-methionine = N(5)-methyl-L-glutaminyl-[peptide chain release factor] + S-adenosyl-L-homocysteine + H(+)</text>
        <dbReference type="Rhea" id="RHEA:42896"/>
        <dbReference type="Rhea" id="RHEA-COMP:10271"/>
        <dbReference type="Rhea" id="RHEA-COMP:10272"/>
        <dbReference type="ChEBI" id="CHEBI:15378"/>
        <dbReference type="ChEBI" id="CHEBI:30011"/>
        <dbReference type="ChEBI" id="CHEBI:57856"/>
        <dbReference type="ChEBI" id="CHEBI:59789"/>
        <dbReference type="ChEBI" id="CHEBI:61891"/>
        <dbReference type="EC" id="2.1.1.297"/>
    </reaction>
</comment>
<dbReference type="RefSeq" id="WP_011994063.1">
    <property type="nucleotide sequence ID" value="NC_009718.1"/>
</dbReference>
<dbReference type="PANTHER" id="PTHR18895:SF74">
    <property type="entry name" value="MTRF1L RELEASE FACTOR GLUTAMINE METHYLTRANSFERASE"/>
    <property type="match status" value="1"/>
</dbReference>
<dbReference type="InterPro" id="IPR019874">
    <property type="entry name" value="RF_methyltr_PrmC"/>
</dbReference>
<evidence type="ECO:0000256" key="2">
    <source>
        <dbReference type="ARBA" id="ARBA00022603"/>
    </source>
</evidence>
<gene>
    <name evidence="8" type="ordered locus">Fnod_0895</name>
</gene>
<dbReference type="Pfam" id="PF17827">
    <property type="entry name" value="PrmC_N"/>
    <property type="match status" value="1"/>
</dbReference>
<dbReference type="InterPro" id="IPR050320">
    <property type="entry name" value="N5-glutamine_MTase"/>
</dbReference>
<sequence>MKISEVLKLYKEKGLPEREALILISKVLERSKEFVISHDELECPEQAIELLEKRLTGYPLQYILGEVEFFGRKFYIEEGVLIPRWETEGLVEIAIDLIRKNGIKKVLEIGVGSGVILITLALETGVECYGTDINPKAIEVTRKNSQMYDVSCELKLGEYAEPFIEKFDEFELIVSNPPYVRADAVLPIEVQYEPPDALFAGKDGLDFYKKFFERYNIQGKIVVMEIGEDQGEALRKLTGGEILKDLAGKDRYLVVIGN</sequence>
<dbReference type="Gene3D" id="1.10.8.10">
    <property type="entry name" value="DNA helicase RuvA subunit, C-terminal domain"/>
    <property type="match status" value="1"/>
</dbReference>
<dbReference type="PANTHER" id="PTHR18895">
    <property type="entry name" value="HEMK METHYLTRANSFERASE"/>
    <property type="match status" value="1"/>
</dbReference>
<dbReference type="GO" id="GO:0102559">
    <property type="term" value="F:peptide chain release factor N(5)-glutamine methyltransferase activity"/>
    <property type="evidence" value="ECO:0007669"/>
    <property type="project" value="UniProtKB-EC"/>
</dbReference>
<dbReference type="eggNOG" id="COG2890">
    <property type="taxonomic scope" value="Bacteria"/>
</dbReference>
<protein>
    <recommendedName>
        <fullName evidence="1">peptide chain release factor N(5)-glutamine methyltransferase</fullName>
        <ecNumber evidence="1">2.1.1.297</ecNumber>
    </recommendedName>
</protein>
<reference evidence="8 9" key="2">
    <citation type="journal article" date="2009" name="Proc. Natl. Acad. Sci. U.S.A.">
        <title>On the chimeric nature, thermophilic origin, and phylogenetic placement of the Thermotogales.</title>
        <authorList>
            <person name="Zhaxybayeva O."/>
            <person name="Swithers K.S."/>
            <person name="Lapierre P."/>
            <person name="Fournier G.P."/>
            <person name="Bickhart D.M."/>
            <person name="DeBoy R.T."/>
            <person name="Nelson K.E."/>
            <person name="Nesbo C.L."/>
            <person name="Doolittle W.F."/>
            <person name="Gogarten J.P."/>
            <person name="Noll K.M."/>
        </authorList>
    </citation>
    <scope>NUCLEOTIDE SEQUENCE [LARGE SCALE GENOMIC DNA]</scope>
    <source>
        <strain evidence="9">ATCC 35602 / DSM 5306 / Rt17-B1</strain>
    </source>
</reference>
<dbReference type="InterPro" id="IPR040758">
    <property type="entry name" value="PrmC_N"/>
</dbReference>
<dbReference type="PROSITE" id="PS00092">
    <property type="entry name" value="N6_MTASE"/>
    <property type="match status" value="1"/>
</dbReference>
<dbReference type="Proteomes" id="UP000002415">
    <property type="component" value="Chromosome"/>
</dbReference>
<dbReference type="OrthoDB" id="9800643at2"/>
<dbReference type="SUPFAM" id="SSF53335">
    <property type="entry name" value="S-adenosyl-L-methionine-dependent methyltransferases"/>
    <property type="match status" value="1"/>
</dbReference>
<dbReference type="InterPro" id="IPR002052">
    <property type="entry name" value="DNA_methylase_N6_adenine_CS"/>
</dbReference>
<dbReference type="GO" id="GO:0032259">
    <property type="term" value="P:methylation"/>
    <property type="evidence" value="ECO:0007669"/>
    <property type="project" value="UniProtKB-KW"/>
</dbReference>
<evidence type="ECO:0000313" key="8">
    <source>
        <dbReference type="EMBL" id="ABS60747.1"/>
    </source>
</evidence>
<dbReference type="InterPro" id="IPR004556">
    <property type="entry name" value="HemK-like"/>
</dbReference>
<evidence type="ECO:0000259" key="7">
    <source>
        <dbReference type="Pfam" id="PF17827"/>
    </source>
</evidence>
<evidence type="ECO:0000256" key="1">
    <source>
        <dbReference type="ARBA" id="ARBA00012771"/>
    </source>
</evidence>
<keyword evidence="2 8" id="KW-0489">Methyltransferase</keyword>
<dbReference type="HOGENOM" id="CLU_018398_3_2_0"/>
<evidence type="ECO:0000259" key="6">
    <source>
        <dbReference type="Pfam" id="PF05175"/>
    </source>
</evidence>
<evidence type="ECO:0000313" key="9">
    <source>
        <dbReference type="Proteomes" id="UP000002415"/>
    </source>
</evidence>
<dbReference type="Gene3D" id="3.40.50.150">
    <property type="entry name" value="Vaccinia Virus protein VP39"/>
    <property type="match status" value="1"/>
</dbReference>
<keyword evidence="3" id="KW-0808">Transferase</keyword>
<dbReference type="InterPro" id="IPR007848">
    <property type="entry name" value="Small_mtfrase_dom"/>
</dbReference>
<reference evidence="8 9" key="1">
    <citation type="submission" date="2007-07" db="EMBL/GenBank/DDBJ databases">
        <title>Complete sequence of Fervidobacterium nodosum Rt17-B1.</title>
        <authorList>
            <consortium name="US DOE Joint Genome Institute"/>
            <person name="Copeland A."/>
            <person name="Lucas S."/>
            <person name="Lapidus A."/>
            <person name="Barry K."/>
            <person name="Glavina del Rio T."/>
            <person name="Dalin E."/>
            <person name="Tice H."/>
            <person name="Pitluck S."/>
            <person name="Saunders E."/>
            <person name="Brettin T."/>
            <person name="Bruce D."/>
            <person name="Detter J.C."/>
            <person name="Han C."/>
            <person name="Schmutz J."/>
            <person name="Larimer F."/>
            <person name="Land M."/>
            <person name="Hauser L."/>
            <person name="Kyrpides N."/>
            <person name="Mikhailova N."/>
            <person name="Nelson K."/>
            <person name="Gogarten J.P."/>
            <person name="Noll K."/>
            <person name="Richardson P."/>
        </authorList>
    </citation>
    <scope>NUCLEOTIDE SEQUENCE [LARGE SCALE GENOMIC DNA]</scope>
    <source>
        <strain evidence="9">ATCC 35602 / DSM 5306 / Rt17-B1</strain>
    </source>
</reference>
<dbReference type="KEGG" id="fno:Fnod_0895"/>
<dbReference type="AlphaFoldDB" id="A7HLG4"/>
<keyword evidence="4" id="KW-0949">S-adenosyl-L-methionine</keyword>
<dbReference type="Pfam" id="PF05175">
    <property type="entry name" value="MTS"/>
    <property type="match status" value="1"/>
</dbReference>
<organism evidence="8 9">
    <name type="scientific">Fervidobacterium nodosum (strain ATCC 35602 / DSM 5306 / Rt17-B1)</name>
    <dbReference type="NCBI Taxonomy" id="381764"/>
    <lineage>
        <taxon>Bacteria</taxon>
        <taxon>Thermotogati</taxon>
        <taxon>Thermotogota</taxon>
        <taxon>Thermotogae</taxon>
        <taxon>Thermotogales</taxon>
        <taxon>Fervidobacteriaceae</taxon>
        <taxon>Fervidobacterium</taxon>
    </lineage>
</organism>
<feature type="domain" description="Release factor glutamine methyltransferase N-terminal" evidence="7">
    <location>
        <begin position="13"/>
        <end position="65"/>
    </location>
</feature>
<evidence type="ECO:0000256" key="3">
    <source>
        <dbReference type="ARBA" id="ARBA00022679"/>
    </source>
</evidence>
<dbReference type="STRING" id="381764.Fnod_0895"/>
<dbReference type="GO" id="GO:0003676">
    <property type="term" value="F:nucleic acid binding"/>
    <property type="evidence" value="ECO:0007669"/>
    <property type="project" value="InterPro"/>
</dbReference>
<dbReference type="InterPro" id="IPR029063">
    <property type="entry name" value="SAM-dependent_MTases_sf"/>
</dbReference>
<dbReference type="EC" id="2.1.1.297" evidence="1"/>
<evidence type="ECO:0000256" key="5">
    <source>
        <dbReference type="ARBA" id="ARBA00048391"/>
    </source>
</evidence>
<accession>A7HLG4</accession>
<dbReference type="EMBL" id="CP000771">
    <property type="protein sequence ID" value="ABS60747.1"/>
    <property type="molecule type" value="Genomic_DNA"/>
</dbReference>
<dbReference type="NCBIfam" id="TIGR03534">
    <property type="entry name" value="RF_mod_PrmC"/>
    <property type="match status" value="1"/>
</dbReference>
<dbReference type="CDD" id="cd02440">
    <property type="entry name" value="AdoMet_MTases"/>
    <property type="match status" value="1"/>
</dbReference>
<name>A7HLG4_FERNB</name>
<dbReference type="NCBIfam" id="TIGR00536">
    <property type="entry name" value="hemK_fam"/>
    <property type="match status" value="1"/>
</dbReference>
<evidence type="ECO:0000256" key="4">
    <source>
        <dbReference type="ARBA" id="ARBA00022691"/>
    </source>
</evidence>
<keyword evidence="9" id="KW-1185">Reference proteome</keyword>
<proteinExistence type="predicted"/>